<evidence type="ECO:0000259" key="1">
    <source>
        <dbReference type="Pfam" id="PF03184"/>
    </source>
</evidence>
<comment type="caution">
    <text evidence="2">The sequence shown here is derived from an EMBL/GenBank/DDBJ whole genome shotgun (WGS) entry which is preliminary data.</text>
</comment>
<dbReference type="InterPro" id="IPR050863">
    <property type="entry name" value="CenT-Element_Derived"/>
</dbReference>
<protein>
    <recommendedName>
        <fullName evidence="1">DDE-1 domain-containing protein</fullName>
    </recommendedName>
</protein>
<evidence type="ECO:0000313" key="2">
    <source>
        <dbReference type="EMBL" id="CAL4155852.1"/>
    </source>
</evidence>
<dbReference type="Gene3D" id="3.30.420.10">
    <property type="entry name" value="Ribonuclease H-like superfamily/Ribonuclease H"/>
    <property type="match status" value="1"/>
</dbReference>
<proteinExistence type="predicted"/>
<dbReference type="GO" id="GO:0005634">
    <property type="term" value="C:nucleus"/>
    <property type="evidence" value="ECO:0007669"/>
    <property type="project" value="TreeGrafter"/>
</dbReference>
<dbReference type="GO" id="GO:0003677">
    <property type="term" value="F:DNA binding"/>
    <property type="evidence" value="ECO:0007669"/>
    <property type="project" value="TreeGrafter"/>
</dbReference>
<keyword evidence="3" id="KW-1185">Reference proteome</keyword>
<organism evidence="2 3">
    <name type="scientific">Meganyctiphanes norvegica</name>
    <name type="common">Northern krill</name>
    <name type="synonym">Thysanopoda norvegica</name>
    <dbReference type="NCBI Taxonomy" id="48144"/>
    <lineage>
        <taxon>Eukaryota</taxon>
        <taxon>Metazoa</taxon>
        <taxon>Ecdysozoa</taxon>
        <taxon>Arthropoda</taxon>
        <taxon>Crustacea</taxon>
        <taxon>Multicrustacea</taxon>
        <taxon>Malacostraca</taxon>
        <taxon>Eumalacostraca</taxon>
        <taxon>Eucarida</taxon>
        <taxon>Euphausiacea</taxon>
        <taxon>Euphausiidae</taxon>
        <taxon>Meganyctiphanes</taxon>
    </lineage>
</organism>
<dbReference type="AlphaFoldDB" id="A0AAV2S055"/>
<name>A0AAV2S055_MEGNR</name>
<dbReference type="InterPro" id="IPR036397">
    <property type="entry name" value="RNaseH_sf"/>
</dbReference>
<dbReference type="PANTHER" id="PTHR19303">
    <property type="entry name" value="TRANSPOSON"/>
    <property type="match status" value="1"/>
</dbReference>
<reference evidence="2 3" key="1">
    <citation type="submission" date="2024-05" db="EMBL/GenBank/DDBJ databases">
        <authorList>
            <person name="Wallberg A."/>
        </authorList>
    </citation>
    <scope>NUCLEOTIDE SEQUENCE [LARGE SCALE GENOMIC DNA]</scope>
</reference>
<accession>A0AAV2S055</accession>
<dbReference type="InterPro" id="IPR004875">
    <property type="entry name" value="DDE_SF_endonuclease_dom"/>
</dbReference>
<gene>
    <name evidence="2" type="ORF">MNOR_LOCUS31569</name>
</gene>
<dbReference type="PANTHER" id="PTHR19303:SF74">
    <property type="entry name" value="POGO TRANSPOSABLE ELEMENT WITH KRAB DOMAIN"/>
    <property type="match status" value="1"/>
</dbReference>
<dbReference type="Pfam" id="PF03184">
    <property type="entry name" value="DDE_1"/>
    <property type="match status" value="1"/>
</dbReference>
<evidence type="ECO:0000313" key="3">
    <source>
        <dbReference type="Proteomes" id="UP001497623"/>
    </source>
</evidence>
<sequence length="178" mass="19874">MIIVPVGRPANVLTATEGKTNYSVLFAGNAAGEFIPPLVVYKSTGQSIPCGWILNGPKDTIYNKTTNGWMDQQVFCKWIPWFDRILEEIEKPVVVIMDGCSAHISLAIVEEARARNIILVKLPPNSTHILQVLDVTVFGPSKSVWTDVIRQWSRQSRFKNVTKSVFPALLSKLFDSMV</sequence>
<dbReference type="EMBL" id="CAXKWB010040939">
    <property type="protein sequence ID" value="CAL4155852.1"/>
    <property type="molecule type" value="Genomic_DNA"/>
</dbReference>
<dbReference type="Proteomes" id="UP001497623">
    <property type="component" value="Unassembled WGS sequence"/>
</dbReference>
<feature type="domain" description="DDE-1" evidence="1">
    <location>
        <begin position="23"/>
        <end position="149"/>
    </location>
</feature>